<organism evidence="1 2">
    <name type="scientific">Tetranychus urticae</name>
    <name type="common">Two-spotted spider mite</name>
    <dbReference type="NCBI Taxonomy" id="32264"/>
    <lineage>
        <taxon>Eukaryota</taxon>
        <taxon>Metazoa</taxon>
        <taxon>Ecdysozoa</taxon>
        <taxon>Arthropoda</taxon>
        <taxon>Chelicerata</taxon>
        <taxon>Arachnida</taxon>
        <taxon>Acari</taxon>
        <taxon>Acariformes</taxon>
        <taxon>Trombidiformes</taxon>
        <taxon>Prostigmata</taxon>
        <taxon>Eleutherengona</taxon>
        <taxon>Raphignathae</taxon>
        <taxon>Tetranychoidea</taxon>
        <taxon>Tetranychidae</taxon>
        <taxon>Tetranychus</taxon>
    </lineage>
</organism>
<keyword evidence="2" id="KW-1185">Reference proteome</keyword>
<protein>
    <submittedName>
        <fullName evidence="1">Uncharacterized protein</fullName>
    </submittedName>
</protein>
<evidence type="ECO:0000313" key="1">
    <source>
        <dbReference type="EnsemblMetazoa" id="tetur11g00140.1"/>
    </source>
</evidence>
<evidence type="ECO:0000313" key="2">
    <source>
        <dbReference type="Proteomes" id="UP000015104"/>
    </source>
</evidence>
<accession>T1KGA7</accession>
<dbReference type="HOGENOM" id="CLU_3071284_0_0_1"/>
<dbReference type="EMBL" id="CAEY01000064">
    <property type="status" value="NOT_ANNOTATED_CDS"/>
    <property type="molecule type" value="Genomic_DNA"/>
</dbReference>
<sequence length="53" mass="6033">MVKKRKISADKDYNVLYANNGCVTLFNQLSFLCAFLLSHQPLLNPFGTIKHYG</sequence>
<dbReference type="AlphaFoldDB" id="T1KGA7"/>
<reference evidence="2" key="1">
    <citation type="submission" date="2011-08" db="EMBL/GenBank/DDBJ databases">
        <authorList>
            <person name="Rombauts S."/>
        </authorList>
    </citation>
    <scope>NUCLEOTIDE SEQUENCE</scope>
    <source>
        <strain evidence="2">London</strain>
    </source>
</reference>
<dbReference type="Proteomes" id="UP000015104">
    <property type="component" value="Unassembled WGS sequence"/>
</dbReference>
<reference evidence="1" key="2">
    <citation type="submission" date="2015-06" db="UniProtKB">
        <authorList>
            <consortium name="EnsemblMetazoa"/>
        </authorList>
    </citation>
    <scope>IDENTIFICATION</scope>
</reference>
<proteinExistence type="predicted"/>
<dbReference type="EnsemblMetazoa" id="tetur11g00140.1">
    <property type="protein sequence ID" value="tetur11g00140.1"/>
    <property type="gene ID" value="tetur11g00140"/>
</dbReference>
<name>T1KGA7_TETUR</name>